<proteinExistence type="predicted"/>
<evidence type="ECO:0000259" key="1">
    <source>
        <dbReference type="Pfam" id="PF07727"/>
    </source>
</evidence>
<dbReference type="AlphaFoldDB" id="A0A438BRK5"/>
<evidence type="ECO:0000313" key="3">
    <source>
        <dbReference type="Proteomes" id="UP000288805"/>
    </source>
</evidence>
<feature type="domain" description="Reverse transcriptase Ty1/copia-type" evidence="1">
    <location>
        <begin position="34"/>
        <end position="276"/>
    </location>
</feature>
<dbReference type="EMBL" id="QGNW01002649">
    <property type="protein sequence ID" value="RVW13589.1"/>
    <property type="molecule type" value="Genomic_DNA"/>
</dbReference>
<dbReference type="Pfam" id="PF07727">
    <property type="entry name" value="RVT_2"/>
    <property type="match status" value="1"/>
</dbReference>
<protein>
    <submittedName>
        <fullName evidence="2">Retrovirus-related Pol polyprotein from transposon RE1</fullName>
    </submittedName>
</protein>
<comment type="caution">
    <text evidence="2">The sequence shown here is derived from an EMBL/GenBank/DDBJ whole genome shotgun (WGS) entry which is preliminary data.</text>
</comment>
<gene>
    <name evidence="2" type="primary">RE1_2581</name>
    <name evidence="2" type="ORF">CK203_091926</name>
</gene>
<dbReference type="PANTHER" id="PTHR11439:SF511">
    <property type="match status" value="1"/>
</dbReference>
<dbReference type="Proteomes" id="UP000288805">
    <property type="component" value="Unassembled WGS sequence"/>
</dbReference>
<reference evidence="2 3" key="1">
    <citation type="journal article" date="2018" name="PLoS Genet.">
        <title>Population sequencing reveals clonal diversity and ancestral inbreeding in the grapevine cultivar Chardonnay.</title>
        <authorList>
            <person name="Roach M.J."/>
            <person name="Johnson D.L."/>
            <person name="Bohlmann J."/>
            <person name="van Vuuren H.J."/>
            <person name="Jones S.J."/>
            <person name="Pretorius I.S."/>
            <person name="Schmidt S.A."/>
            <person name="Borneman A.R."/>
        </authorList>
    </citation>
    <scope>NUCLEOTIDE SEQUENCE [LARGE SCALE GENOMIC DNA]</scope>
    <source>
        <strain evidence="3">cv. Chardonnay</strain>
        <tissue evidence="2">Leaf</tissue>
    </source>
</reference>
<accession>A0A438BRK5</accession>
<evidence type="ECO:0000313" key="2">
    <source>
        <dbReference type="EMBL" id="RVW13589.1"/>
    </source>
</evidence>
<dbReference type="InterPro" id="IPR043502">
    <property type="entry name" value="DNA/RNA_pol_sf"/>
</dbReference>
<name>A0A438BRK5_VITVI</name>
<dbReference type="PANTHER" id="PTHR11439">
    <property type="entry name" value="GAG-POL-RELATED RETROTRANSPOSON"/>
    <property type="match status" value="1"/>
</dbReference>
<dbReference type="InterPro" id="IPR013103">
    <property type="entry name" value="RVT_2"/>
</dbReference>
<sequence>MLSQSIDLSSYSQAIKHSHWRDAMQTEIQALKANNTWTLTSLPFGKKPIGCKWVFKTKLRVDGLIERHKSRLVAKGYTQVEGLNYHDTFALVAKLVTVCCVFFIAAARHWHLYQLDVNNAFLHVDLDEEVYMTLPLGYGRKGESRVCRLLKSLYGLKQASRNWYSKLSFVLLLTGYSQSDADHSLFTWTQGSSITVVLVYVDDLLIAGNDLTIITDLKTFLADQFKLKDLGTLKYFLGLEMARSPSGIFLSQRKYALDILADFGTLGSRPTSCPMKQHLKLTPEDGVLLFDPSPYRRLASCPTTRRSTTGFFITLGTNPLSWRTKKQTVVFRSSAEAKYRDMATTTCELVWIKTLLSDLMVLHPKHIIFYCDNQAALHITYNPVFHEHTKHIEIDCHYVREKFRSDLLMPIHISTQHQIVDIFTKALGKDLVHHFICKLGITDLHAPT</sequence>
<dbReference type="CDD" id="cd09272">
    <property type="entry name" value="RNase_HI_RT_Ty1"/>
    <property type="match status" value="1"/>
</dbReference>
<dbReference type="SUPFAM" id="SSF56672">
    <property type="entry name" value="DNA/RNA polymerases"/>
    <property type="match status" value="1"/>
</dbReference>
<organism evidence="2 3">
    <name type="scientific">Vitis vinifera</name>
    <name type="common">Grape</name>
    <dbReference type="NCBI Taxonomy" id="29760"/>
    <lineage>
        <taxon>Eukaryota</taxon>
        <taxon>Viridiplantae</taxon>
        <taxon>Streptophyta</taxon>
        <taxon>Embryophyta</taxon>
        <taxon>Tracheophyta</taxon>
        <taxon>Spermatophyta</taxon>
        <taxon>Magnoliopsida</taxon>
        <taxon>eudicotyledons</taxon>
        <taxon>Gunneridae</taxon>
        <taxon>Pentapetalae</taxon>
        <taxon>rosids</taxon>
        <taxon>Vitales</taxon>
        <taxon>Vitaceae</taxon>
        <taxon>Viteae</taxon>
        <taxon>Vitis</taxon>
    </lineage>
</organism>